<dbReference type="KEGG" id="alti:ALE3EI_0481"/>
<keyword evidence="7" id="KW-1185">Reference proteome</keyword>
<dbReference type="PANTHER" id="PTHR10286">
    <property type="entry name" value="INORGANIC PYROPHOSPHATASE"/>
    <property type="match status" value="1"/>
</dbReference>
<dbReference type="RefSeq" id="WP_186990486.1">
    <property type="nucleotide sequence ID" value="NZ_CP052909.1"/>
</dbReference>
<sequence length="224" mass="25343">MKNKRKSTFKFTSRKIYFQEHLSSLPWLVISAFLFFNCSPAEKISTLSTFSDTAMVNCIIEIPAGTNKKIEYNKIEKEFVTDQRDGGDRVISYLPYPGNYGFIAATYSDPAKGGDGDPLDVMVICEALPTGTILEAIPIAVLRLIDNGEADFKVICIPAEKEKRTMDAVTFSEFSYKYPEALSVLESWFRNYDSHDNTHIEGWGDEKEALIEILKTTNHKKKDL</sequence>
<dbReference type="Proteomes" id="UP000515514">
    <property type="component" value="Chromosome"/>
</dbReference>
<dbReference type="InterPro" id="IPR008162">
    <property type="entry name" value="Pyrophosphatase"/>
</dbReference>
<evidence type="ECO:0000313" key="7">
    <source>
        <dbReference type="Proteomes" id="UP000515514"/>
    </source>
</evidence>
<dbReference type="EMBL" id="CP052909">
    <property type="protein sequence ID" value="QNJ97063.1"/>
    <property type="molecule type" value="Genomic_DNA"/>
</dbReference>
<dbReference type="GO" id="GO:0000287">
    <property type="term" value="F:magnesium ion binding"/>
    <property type="evidence" value="ECO:0007669"/>
    <property type="project" value="InterPro"/>
</dbReference>
<comment type="cofactor">
    <cofactor evidence="1">
        <name>Mg(2+)</name>
        <dbReference type="ChEBI" id="CHEBI:18420"/>
    </cofactor>
</comment>
<evidence type="ECO:0000313" key="6">
    <source>
        <dbReference type="EMBL" id="QNJ97063.1"/>
    </source>
</evidence>
<reference evidence="6 7" key="1">
    <citation type="submission" date="2020-04" db="EMBL/GenBank/DDBJ databases">
        <title>Genome sequence of Altibacter aquimarinus strain ALE3EI.</title>
        <authorList>
            <person name="Oh H.-M."/>
            <person name="Jang D."/>
        </authorList>
    </citation>
    <scope>NUCLEOTIDE SEQUENCE [LARGE SCALE GENOMIC DNA]</scope>
    <source>
        <strain evidence="6 7">ALE3EI</strain>
    </source>
</reference>
<keyword evidence="5" id="KW-0460">Magnesium</keyword>
<protein>
    <recommendedName>
        <fullName evidence="2">inorganic diphosphatase</fullName>
        <ecNumber evidence="2">3.6.1.1</ecNumber>
    </recommendedName>
</protein>
<evidence type="ECO:0000256" key="4">
    <source>
        <dbReference type="ARBA" id="ARBA00022801"/>
    </source>
</evidence>
<dbReference type="GO" id="GO:0006796">
    <property type="term" value="P:phosphate-containing compound metabolic process"/>
    <property type="evidence" value="ECO:0007669"/>
    <property type="project" value="InterPro"/>
</dbReference>
<gene>
    <name evidence="6" type="ORF">ALE3EI_0481</name>
</gene>
<evidence type="ECO:0000256" key="2">
    <source>
        <dbReference type="ARBA" id="ARBA00012146"/>
    </source>
</evidence>
<dbReference type="GO" id="GO:0005737">
    <property type="term" value="C:cytoplasm"/>
    <property type="evidence" value="ECO:0007669"/>
    <property type="project" value="InterPro"/>
</dbReference>
<dbReference type="Gene3D" id="3.90.80.10">
    <property type="entry name" value="Inorganic pyrophosphatase"/>
    <property type="match status" value="1"/>
</dbReference>
<keyword evidence="4" id="KW-0378">Hydrolase</keyword>
<evidence type="ECO:0000256" key="1">
    <source>
        <dbReference type="ARBA" id="ARBA00001946"/>
    </source>
</evidence>
<name>A0A7G8PRU7_9FLAO</name>
<dbReference type="Pfam" id="PF00719">
    <property type="entry name" value="Pyrophosphatase"/>
    <property type="match status" value="1"/>
</dbReference>
<organism evidence="6 7">
    <name type="scientific">Constantimarinum furrinae</name>
    <dbReference type="NCBI Taxonomy" id="2562285"/>
    <lineage>
        <taxon>Bacteria</taxon>
        <taxon>Pseudomonadati</taxon>
        <taxon>Bacteroidota</taxon>
        <taxon>Flavobacteriia</taxon>
        <taxon>Flavobacteriales</taxon>
        <taxon>Flavobacteriaceae</taxon>
        <taxon>Altibacter/Constantimarinum group</taxon>
        <taxon>Constantimarinum</taxon>
    </lineage>
</organism>
<dbReference type="PROSITE" id="PS00387">
    <property type="entry name" value="PPASE"/>
    <property type="match status" value="1"/>
</dbReference>
<dbReference type="EC" id="3.6.1.1" evidence="2"/>
<evidence type="ECO:0000256" key="5">
    <source>
        <dbReference type="ARBA" id="ARBA00022842"/>
    </source>
</evidence>
<dbReference type="SUPFAM" id="SSF50324">
    <property type="entry name" value="Inorganic pyrophosphatase"/>
    <property type="match status" value="1"/>
</dbReference>
<keyword evidence="3" id="KW-0479">Metal-binding</keyword>
<dbReference type="InterPro" id="IPR036649">
    <property type="entry name" value="Pyrophosphatase_sf"/>
</dbReference>
<accession>A0A7G8PRU7</accession>
<dbReference type="AlphaFoldDB" id="A0A7G8PRU7"/>
<proteinExistence type="predicted"/>
<dbReference type="GO" id="GO:0004427">
    <property type="term" value="F:inorganic diphosphate phosphatase activity"/>
    <property type="evidence" value="ECO:0007669"/>
    <property type="project" value="UniProtKB-EC"/>
</dbReference>
<evidence type="ECO:0000256" key="3">
    <source>
        <dbReference type="ARBA" id="ARBA00022723"/>
    </source>
</evidence>